<accession>A0AAJ4R8J6</accession>
<keyword evidence="3" id="KW-1185">Reference proteome</keyword>
<feature type="compositionally biased region" description="Pro residues" evidence="1">
    <location>
        <begin position="31"/>
        <end position="41"/>
    </location>
</feature>
<dbReference type="RefSeq" id="WP_075936162.1">
    <property type="nucleotide sequence ID" value="NZ_BDJH01000002.1"/>
</dbReference>
<dbReference type="PROSITE" id="PS51257">
    <property type="entry name" value="PROKAR_LIPOPROTEIN"/>
    <property type="match status" value="1"/>
</dbReference>
<protein>
    <submittedName>
        <fullName evidence="2">Uncharacterized protein</fullName>
    </submittedName>
</protein>
<evidence type="ECO:0000313" key="3">
    <source>
        <dbReference type="Proteomes" id="UP000270581"/>
    </source>
</evidence>
<evidence type="ECO:0000256" key="1">
    <source>
        <dbReference type="SAM" id="MobiDB-lite"/>
    </source>
</evidence>
<evidence type="ECO:0000313" key="2">
    <source>
        <dbReference type="EMBL" id="RNJ26269.1"/>
    </source>
</evidence>
<dbReference type="EMBL" id="RJJC01000001">
    <property type="protein sequence ID" value="RNJ26269.1"/>
    <property type="molecule type" value="Genomic_DNA"/>
</dbReference>
<proteinExistence type="predicted"/>
<sequence length="338" mass="34870">MPSRRTVLAALGTVAVAGCTQSGEMGTAPATPSPTPTPEPTLPTGVTRVDSGFTIDASAIAATDVTVDASTVQYTEPTEITYGFNGIVDGTRLYEPTGDDRLHYGQAIPTDETPGVRLIPVYDGEQFTYRAYANAAFRAAAEWHLAVLRLPEFAPDGETGVVESRQVTFESVANTALGVVSARNEPLGVPPTEPAGVAVLNYEYDTQERQPDDAVGVALVPAARTSPTPDTPAVAFAFEFDGGGDGFGTGTNDRVTITHEGGDTVSGESLSVTVDGRAVAATTGVAYETQFPSSVQAGDAAVVTATEAGALESGAELRVVWSGERSKQVLAAAALPES</sequence>
<dbReference type="PROSITE" id="PS51318">
    <property type="entry name" value="TAT"/>
    <property type="match status" value="1"/>
</dbReference>
<feature type="region of interest" description="Disordered" evidence="1">
    <location>
        <begin position="22"/>
        <end position="42"/>
    </location>
</feature>
<reference evidence="2 3" key="1">
    <citation type="submission" date="2018-11" db="EMBL/GenBank/DDBJ databases">
        <title>Genome sequences of Natronomonas sp. CBA1133.</title>
        <authorList>
            <person name="Roh S.W."/>
            <person name="Cha I.-T."/>
        </authorList>
    </citation>
    <scope>NUCLEOTIDE SEQUENCE [LARGE SCALE GENOMIC DNA]</scope>
    <source>
        <strain evidence="2 3">CBA1133</strain>
    </source>
</reference>
<dbReference type="AlphaFoldDB" id="A0AAJ4R8J6"/>
<comment type="caution">
    <text evidence="2">The sequence shown here is derived from an EMBL/GenBank/DDBJ whole genome shotgun (WGS) entry which is preliminary data.</text>
</comment>
<name>A0AAJ4R8J6_9EURY</name>
<dbReference type="InterPro" id="IPR006311">
    <property type="entry name" value="TAT_signal"/>
</dbReference>
<dbReference type="Proteomes" id="UP000270581">
    <property type="component" value="Unassembled WGS sequence"/>
</dbReference>
<gene>
    <name evidence="2" type="ORF">Nmn1133_05980</name>
</gene>
<organism evidence="2 3">
    <name type="scientific">Halosegnis longus</name>
    <dbReference type="NCBI Taxonomy" id="2216012"/>
    <lineage>
        <taxon>Archaea</taxon>
        <taxon>Methanobacteriati</taxon>
        <taxon>Methanobacteriota</taxon>
        <taxon>Stenosarchaea group</taxon>
        <taxon>Halobacteria</taxon>
        <taxon>Halobacteriales</taxon>
        <taxon>Natronomonadaceae</taxon>
        <taxon>Halosegnis</taxon>
    </lineage>
</organism>